<feature type="transmembrane region" description="Helical" evidence="1">
    <location>
        <begin position="29"/>
        <end position="49"/>
    </location>
</feature>
<dbReference type="AlphaFoldDB" id="A0A412G347"/>
<name>A0A412G347_9FIRM</name>
<comment type="caution">
    <text evidence="2">The sequence shown here is derived from an EMBL/GenBank/DDBJ whole genome shotgun (WGS) entry which is preliminary data.</text>
</comment>
<gene>
    <name evidence="2" type="ORF">DWY25_07165</name>
</gene>
<dbReference type="EMBL" id="QRUP01000007">
    <property type="protein sequence ID" value="RGR74861.1"/>
    <property type="molecule type" value="Genomic_DNA"/>
</dbReference>
<keyword evidence="1" id="KW-1133">Transmembrane helix</keyword>
<feature type="transmembrane region" description="Helical" evidence="1">
    <location>
        <begin position="90"/>
        <end position="110"/>
    </location>
</feature>
<dbReference type="GeneID" id="83015184"/>
<dbReference type="Proteomes" id="UP000284178">
    <property type="component" value="Unassembled WGS sequence"/>
</dbReference>
<evidence type="ECO:0000313" key="2">
    <source>
        <dbReference type="EMBL" id="RGR74861.1"/>
    </source>
</evidence>
<accession>A0A412G347</accession>
<dbReference type="RefSeq" id="WP_117894667.1">
    <property type="nucleotide sequence ID" value="NZ_CABJCV010000007.1"/>
</dbReference>
<proteinExistence type="predicted"/>
<reference evidence="2 3" key="1">
    <citation type="submission" date="2018-08" db="EMBL/GenBank/DDBJ databases">
        <title>A genome reference for cultivated species of the human gut microbiota.</title>
        <authorList>
            <person name="Zou Y."/>
            <person name="Xue W."/>
            <person name="Luo G."/>
        </authorList>
    </citation>
    <scope>NUCLEOTIDE SEQUENCE [LARGE SCALE GENOMIC DNA]</scope>
    <source>
        <strain evidence="2 3">AF24-29</strain>
    </source>
</reference>
<sequence>MRKQAISIALVLSGLVVLTGVLTDWRIASGYVMGAAISALLYWRTTMFCDQVLDQQAAGKIGLIGHFLFSYLLMALPLLIAALVPEVFNIFAAAGGLFLMKVVLILDSVLERREKDG</sequence>
<organism evidence="2 3">
    <name type="scientific">Holdemania filiformis</name>
    <dbReference type="NCBI Taxonomy" id="61171"/>
    <lineage>
        <taxon>Bacteria</taxon>
        <taxon>Bacillati</taxon>
        <taxon>Bacillota</taxon>
        <taxon>Erysipelotrichia</taxon>
        <taxon>Erysipelotrichales</taxon>
        <taxon>Erysipelotrichaceae</taxon>
        <taxon>Holdemania</taxon>
    </lineage>
</organism>
<evidence type="ECO:0008006" key="4">
    <source>
        <dbReference type="Google" id="ProtNLM"/>
    </source>
</evidence>
<evidence type="ECO:0000313" key="3">
    <source>
        <dbReference type="Proteomes" id="UP000284178"/>
    </source>
</evidence>
<keyword evidence="3" id="KW-1185">Reference proteome</keyword>
<feature type="transmembrane region" description="Helical" evidence="1">
    <location>
        <begin position="61"/>
        <end position="84"/>
    </location>
</feature>
<keyword evidence="1" id="KW-0472">Membrane</keyword>
<evidence type="ECO:0000256" key="1">
    <source>
        <dbReference type="SAM" id="Phobius"/>
    </source>
</evidence>
<keyword evidence="1" id="KW-0812">Transmembrane</keyword>
<protein>
    <recommendedName>
        <fullName evidence="4">ATP synthase subunit I</fullName>
    </recommendedName>
</protein>